<proteinExistence type="predicted"/>
<evidence type="ECO:0000313" key="2">
    <source>
        <dbReference type="Proteomes" id="UP000325577"/>
    </source>
</evidence>
<reference evidence="1 2" key="1">
    <citation type="submission" date="2019-09" db="EMBL/GenBank/DDBJ databases">
        <title>A chromosome-level genome assembly of the Chinese tupelo Nyssa sinensis.</title>
        <authorList>
            <person name="Yang X."/>
            <person name="Kang M."/>
            <person name="Yang Y."/>
            <person name="Xiong H."/>
            <person name="Wang M."/>
            <person name="Zhang Z."/>
            <person name="Wang Z."/>
            <person name="Wu H."/>
            <person name="Ma T."/>
            <person name="Liu J."/>
            <person name="Xi Z."/>
        </authorList>
    </citation>
    <scope>NUCLEOTIDE SEQUENCE [LARGE SCALE GENOMIC DNA]</scope>
    <source>
        <strain evidence="1">J267</strain>
        <tissue evidence="1">Leaf</tissue>
    </source>
</reference>
<accession>A0A5J5BTA8</accession>
<organism evidence="1 2">
    <name type="scientific">Nyssa sinensis</name>
    <dbReference type="NCBI Taxonomy" id="561372"/>
    <lineage>
        <taxon>Eukaryota</taxon>
        <taxon>Viridiplantae</taxon>
        <taxon>Streptophyta</taxon>
        <taxon>Embryophyta</taxon>
        <taxon>Tracheophyta</taxon>
        <taxon>Spermatophyta</taxon>
        <taxon>Magnoliopsida</taxon>
        <taxon>eudicotyledons</taxon>
        <taxon>Gunneridae</taxon>
        <taxon>Pentapetalae</taxon>
        <taxon>asterids</taxon>
        <taxon>Cornales</taxon>
        <taxon>Nyssaceae</taxon>
        <taxon>Nyssa</taxon>
    </lineage>
</organism>
<name>A0A5J5BTA8_9ASTE</name>
<protein>
    <submittedName>
        <fullName evidence="1">Uncharacterized protein</fullName>
    </submittedName>
</protein>
<evidence type="ECO:0000313" key="1">
    <source>
        <dbReference type="EMBL" id="KAA8546215.1"/>
    </source>
</evidence>
<dbReference type="EMBL" id="CM018032">
    <property type="protein sequence ID" value="KAA8546215.1"/>
    <property type="molecule type" value="Genomic_DNA"/>
</dbReference>
<gene>
    <name evidence="1" type="ORF">F0562_003046</name>
</gene>
<sequence length="103" mass="11136">MVMAASGLIVMMAGSDEKSAVEDIGEGETAVVGCVVATTTWFLPMKGDNQIQSSMVWLDSEDEVRSALVSYLFLVLEHPFGRSSGAQLRGSDEFDGAWWLRGC</sequence>
<dbReference type="AlphaFoldDB" id="A0A5J5BTA8"/>
<keyword evidence="2" id="KW-1185">Reference proteome</keyword>
<dbReference type="Proteomes" id="UP000325577">
    <property type="component" value="Linkage Group LG1"/>
</dbReference>